<organism evidence="1 2">
    <name type="scientific">Ornatilinea apprima</name>
    <dbReference type="NCBI Taxonomy" id="1134406"/>
    <lineage>
        <taxon>Bacteria</taxon>
        <taxon>Bacillati</taxon>
        <taxon>Chloroflexota</taxon>
        <taxon>Anaerolineae</taxon>
        <taxon>Anaerolineales</taxon>
        <taxon>Anaerolineaceae</taxon>
        <taxon>Ornatilinea</taxon>
    </lineage>
</organism>
<proteinExistence type="predicted"/>
<dbReference type="EMBL" id="LGCL01000016">
    <property type="protein sequence ID" value="KPL78670.1"/>
    <property type="molecule type" value="Genomic_DNA"/>
</dbReference>
<dbReference type="STRING" id="1134406.ADN00_05290"/>
<evidence type="ECO:0000313" key="1">
    <source>
        <dbReference type="EMBL" id="KPL78670.1"/>
    </source>
</evidence>
<comment type="caution">
    <text evidence="1">The sequence shown here is derived from an EMBL/GenBank/DDBJ whole genome shotgun (WGS) entry which is preliminary data.</text>
</comment>
<dbReference type="Proteomes" id="UP000050417">
    <property type="component" value="Unassembled WGS sequence"/>
</dbReference>
<dbReference type="OrthoDB" id="166342at2"/>
<dbReference type="Gene3D" id="3.40.50.300">
    <property type="entry name" value="P-loop containing nucleotide triphosphate hydrolases"/>
    <property type="match status" value="1"/>
</dbReference>
<name>A0A0P6X9A1_9CHLR</name>
<dbReference type="AlphaFoldDB" id="A0A0P6X9A1"/>
<dbReference type="RefSeq" id="WP_075061930.1">
    <property type="nucleotide sequence ID" value="NZ_LGCL01000016.1"/>
</dbReference>
<gene>
    <name evidence="1" type="ORF">ADN00_05290</name>
</gene>
<protein>
    <recommendedName>
        <fullName evidence="3">DNA recombination and repair protein Rad51-like C-terminal domain-containing protein</fullName>
    </recommendedName>
</protein>
<accession>A0A0P6X9A1</accession>
<evidence type="ECO:0000313" key="2">
    <source>
        <dbReference type="Proteomes" id="UP000050417"/>
    </source>
</evidence>
<reference evidence="1 2" key="1">
    <citation type="submission" date="2015-07" db="EMBL/GenBank/DDBJ databases">
        <title>Genome sequence of Ornatilinea apprima DSM 23815.</title>
        <authorList>
            <person name="Hemp J."/>
            <person name="Ward L.M."/>
            <person name="Pace L.A."/>
            <person name="Fischer W.W."/>
        </authorList>
    </citation>
    <scope>NUCLEOTIDE SEQUENCE [LARGE SCALE GENOMIC DNA]</scope>
    <source>
        <strain evidence="1 2">P3M-1</strain>
    </source>
</reference>
<evidence type="ECO:0008006" key="3">
    <source>
        <dbReference type="Google" id="ProtNLM"/>
    </source>
</evidence>
<keyword evidence="2" id="KW-1185">Reference proteome</keyword>
<dbReference type="InterPro" id="IPR027417">
    <property type="entry name" value="P-loop_NTPase"/>
</dbReference>
<sequence length="189" mass="21204">MNESALVPVPDLQQLSLVISPRAARAQMLEMAAMLSLRGTLRVFDGGNMLDVYRMAKSIRRRTPRVEEALERIHLSRAFSCYQVVALLSEASAGTAPLLVCDLLGTFYDENVTLKEAHRLLEICLRHLRRLSSEAIVVVSARPPRLNPERVALLERLMEEIQNVREIVELEEEQAPALPTGIVQPPLPF</sequence>